<dbReference type="PANTHER" id="PTHR34220">
    <property type="entry name" value="SENSOR HISTIDINE KINASE YPDA"/>
    <property type="match status" value="1"/>
</dbReference>
<gene>
    <name evidence="10" type="ORF">JFL75_00200</name>
</gene>
<evidence type="ECO:0000256" key="5">
    <source>
        <dbReference type="ARBA" id="ARBA00022679"/>
    </source>
</evidence>
<proteinExistence type="predicted"/>
<dbReference type="RefSeq" id="WP_215626682.1">
    <property type="nucleotide sequence ID" value="NZ_CP067089.2"/>
</dbReference>
<feature type="domain" description="Histidine kinase" evidence="8">
    <location>
        <begin position="481"/>
        <end position="585"/>
    </location>
</feature>
<evidence type="ECO:0000256" key="3">
    <source>
        <dbReference type="ARBA" id="ARBA00012438"/>
    </source>
</evidence>
<evidence type="ECO:0000259" key="8">
    <source>
        <dbReference type="PROSITE" id="PS50109"/>
    </source>
</evidence>
<keyword evidence="6 10" id="KW-0418">Kinase</keyword>
<dbReference type="InterPro" id="IPR003660">
    <property type="entry name" value="HAMP_dom"/>
</dbReference>
<feature type="domain" description="HAMP" evidence="9">
    <location>
        <begin position="315"/>
        <end position="368"/>
    </location>
</feature>
<accession>A0A7T8B986</accession>
<dbReference type="GO" id="GO:0016020">
    <property type="term" value="C:membrane"/>
    <property type="evidence" value="ECO:0007669"/>
    <property type="project" value="UniProtKB-SubCell"/>
</dbReference>
<dbReference type="InterPro" id="IPR050640">
    <property type="entry name" value="Bact_2-comp_sensor_kinase"/>
</dbReference>
<dbReference type="EMBL" id="CP067089">
    <property type="protein sequence ID" value="QQO09379.1"/>
    <property type="molecule type" value="Genomic_DNA"/>
</dbReference>
<keyword evidence="7" id="KW-0472">Membrane</keyword>
<dbReference type="SMART" id="SM00304">
    <property type="entry name" value="HAMP"/>
    <property type="match status" value="1"/>
</dbReference>
<evidence type="ECO:0000256" key="2">
    <source>
        <dbReference type="ARBA" id="ARBA00004370"/>
    </source>
</evidence>
<reference evidence="10" key="1">
    <citation type="submission" date="2021-01" db="EMBL/GenBank/DDBJ databases">
        <title>Description of Breznakiella homolactica.</title>
        <authorList>
            <person name="Song Y."/>
            <person name="Brune A."/>
        </authorList>
    </citation>
    <scope>NUCLEOTIDE SEQUENCE</scope>
    <source>
        <strain evidence="10">RmG30</strain>
    </source>
</reference>
<keyword evidence="7" id="KW-1133">Transmembrane helix</keyword>
<dbReference type="Pfam" id="PF06580">
    <property type="entry name" value="His_kinase"/>
    <property type="match status" value="1"/>
</dbReference>
<evidence type="ECO:0000313" key="10">
    <source>
        <dbReference type="EMBL" id="QQO09379.1"/>
    </source>
</evidence>
<dbReference type="EC" id="2.7.13.3" evidence="3"/>
<dbReference type="PANTHER" id="PTHR34220:SF7">
    <property type="entry name" value="SENSOR HISTIDINE KINASE YPDA"/>
    <property type="match status" value="1"/>
</dbReference>
<dbReference type="InterPro" id="IPR003594">
    <property type="entry name" value="HATPase_dom"/>
</dbReference>
<dbReference type="GO" id="GO:0000155">
    <property type="term" value="F:phosphorelay sensor kinase activity"/>
    <property type="evidence" value="ECO:0007669"/>
    <property type="project" value="InterPro"/>
</dbReference>
<name>A0A7T8B986_9SPIR</name>
<dbReference type="Gene3D" id="6.10.340.10">
    <property type="match status" value="1"/>
</dbReference>
<evidence type="ECO:0000256" key="7">
    <source>
        <dbReference type="SAM" id="Phobius"/>
    </source>
</evidence>
<evidence type="ECO:0000259" key="9">
    <source>
        <dbReference type="PROSITE" id="PS50885"/>
    </source>
</evidence>
<dbReference type="InterPro" id="IPR005467">
    <property type="entry name" value="His_kinase_dom"/>
</dbReference>
<comment type="subcellular location">
    <subcellularLocation>
        <location evidence="2">Membrane</location>
    </subcellularLocation>
</comment>
<dbReference type="InterPro" id="IPR036890">
    <property type="entry name" value="HATPase_C_sf"/>
</dbReference>
<feature type="transmembrane region" description="Helical" evidence="7">
    <location>
        <begin position="290"/>
        <end position="310"/>
    </location>
</feature>
<keyword evidence="4" id="KW-0597">Phosphoprotein</keyword>
<dbReference type="Gene3D" id="3.30.450.20">
    <property type="entry name" value="PAS domain"/>
    <property type="match status" value="1"/>
</dbReference>
<dbReference type="PROSITE" id="PS50885">
    <property type="entry name" value="HAMP"/>
    <property type="match status" value="1"/>
</dbReference>
<keyword evidence="7" id="KW-0812">Transmembrane</keyword>
<dbReference type="KEGG" id="bhc:JFL75_00200"/>
<organism evidence="10 11">
    <name type="scientific">Breznakiella homolactica</name>
    <dbReference type="NCBI Taxonomy" id="2798577"/>
    <lineage>
        <taxon>Bacteria</taxon>
        <taxon>Pseudomonadati</taxon>
        <taxon>Spirochaetota</taxon>
        <taxon>Spirochaetia</taxon>
        <taxon>Spirochaetales</taxon>
        <taxon>Breznakiellaceae</taxon>
        <taxon>Breznakiella</taxon>
    </lineage>
</organism>
<dbReference type="SUPFAM" id="SSF55874">
    <property type="entry name" value="ATPase domain of HSP90 chaperone/DNA topoisomerase II/histidine kinase"/>
    <property type="match status" value="1"/>
</dbReference>
<evidence type="ECO:0000313" key="11">
    <source>
        <dbReference type="Proteomes" id="UP000595917"/>
    </source>
</evidence>
<dbReference type="Pfam" id="PF02518">
    <property type="entry name" value="HATPase_c"/>
    <property type="match status" value="1"/>
</dbReference>
<protein>
    <recommendedName>
        <fullName evidence="3">histidine kinase</fullName>
        <ecNumber evidence="3">2.7.13.3</ecNumber>
    </recommendedName>
</protein>
<dbReference type="Proteomes" id="UP000595917">
    <property type="component" value="Chromosome"/>
</dbReference>
<feature type="transmembrane region" description="Helical" evidence="7">
    <location>
        <begin position="12"/>
        <end position="35"/>
    </location>
</feature>
<dbReference type="Gene3D" id="3.30.565.10">
    <property type="entry name" value="Histidine kinase-like ATPase, C-terminal domain"/>
    <property type="match status" value="1"/>
</dbReference>
<evidence type="ECO:0000256" key="1">
    <source>
        <dbReference type="ARBA" id="ARBA00000085"/>
    </source>
</evidence>
<keyword evidence="5" id="KW-0808">Transferase</keyword>
<dbReference type="CDD" id="cd18774">
    <property type="entry name" value="PDC2_HK_sensor"/>
    <property type="match status" value="1"/>
</dbReference>
<evidence type="ECO:0000256" key="4">
    <source>
        <dbReference type="ARBA" id="ARBA00022553"/>
    </source>
</evidence>
<sequence length="588" mass="65888">MTAKIRSIRKKLVRFMLAVLILSTALSSVLLYIFLAAAARNNAKTSYGNQALLVRMLMLRELRSIEQVNLGVMFNSTIQNLLMDETLLHSYRDRNIIASVLIDHRNFLDVGNITLFSLDGRVLASSEGYNRDRMIQNLHFYPELEQSQGAPVWITSHIDTGDDRYGREYVITLAQKIRRLDTVRPENNGIPIGYVVFNIGETFFSSLIEEARWDTAGSLYLADREGIIISHPEREKIGGPGLSPGNTMVFPETRIDRKKGFLISTQPLDRYPWYIEGIVPVRIIMEGANGVITIGIIVSFVFAFVFALVATRIATAISAPLGRLEKAMASVDLSGTETVELEESPVKEIRSITRSYEAMVTRLSGLTEEVYRSKLRAKEYELAGIQAELAALQNQINPHFLYNTLDSINWMADMEGNTAIVEMVTRLGDFLRFSARGTAVVTIGEELDYIDNYIYIQKIRYGSRFSYKTECSPALRNIPVIKLTIQPLVENAVIHGAENLSRPVDIVTRIGIEGDFVRVSVSDNGSGMDSETRERLLNKIQTNQGIGLSNVYQRLKLSYPGGFDFSFTSDPGTGTEISFAYPLPPEIF</sequence>
<dbReference type="Pfam" id="PF00672">
    <property type="entry name" value="HAMP"/>
    <property type="match status" value="1"/>
</dbReference>
<dbReference type="InterPro" id="IPR010559">
    <property type="entry name" value="Sig_transdc_His_kin_internal"/>
</dbReference>
<comment type="catalytic activity">
    <reaction evidence="1">
        <text>ATP + protein L-histidine = ADP + protein N-phospho-L-histidine.</text>
        <dbReference type="EC" id="2.7.13.3"/>
    </reaction>
</comment>
<keyword evidence="11" id="KW-1185">Reference proteome</keyword>
<dbReference type="PROSITE" id="PS50109">
    <property type="entry name" value="HIS_KIN"/>
    <property type="match status" value="1"/>
</dbReference>
<dbReference type="AlphaFoldDB" id="A0A7T8B986"/>
<evidence type="ECO:0000256" key="6">
    <source>
        <dbReference type="ARBA" id="ARBA00022777"/>
    </source>
</evidence>